<gene>
    <name evidence="2" type="ORF">D3H35_11520</name>
</gene>
<dbReference type="AlphaFoldDB" id="A0A398CM29"/>
<dbReference type="EMBL" id="QXJM01000037">
    <property type="protein sequence ID" value="RIE03310.1"/>
    <property type="molecule type" value="Genomic_DNA"/>
</dbReference>
<dbReference type="RefSeq" id="WP_119149437.1">
    <property type="nucleotide sequence ID" value="NZ_JBHSOV010000024.1"/>
</dbReference>
<sequence length="109" mass="11974">MSYKSIDLQTSLPRAAEMTPLAQHQHQRGASEQAMLGQQAIKNAERQAQRKTKTESAAKSDIKDRDARGQDGGTERRNGRHPEGDAKAPEDSIADAPHPFKGRHIDFSG</sequence>
<name>A0A398CM29_9BACL</name>
<comment type="caution">
    <text evidence="2">The sequence shown here is derived from an EMBL/GenBank/DDBJ whole genome shotgun (WGS) entry which is preliminary data.</text>
</comment>
<organism evidence="2 3">
    <name type="scientific">Cohnella faecalis</name>
    <dbReference type="NCBI Taxonomy" id="2315694"/>
    <lineage>
        <taxon>Bacteria</taxon>
        <taxon>Bacillati</taxon>
        <taxon>Bacillota</taxon>
        <taxon>Bacilli</taxon>
        <taxon>Bacillales</taxon>
        <taxon>Paenibacillaceae</taxon>
        <taxon>Cohnella</taxon>
    </lineage>
</organism>
<reference evidence="2 3" key="1">
    <citation type="submission" date="2018-09" db="EMBL/GenBank/DDBJ databases">
        <title>Cohnella cavernae sp. nov., isolated from a karst cave.</title>
        <authorList>
            <person name="Zhu H."/>
        </authorList>
    </citation>
    <scope>NUCLEOTIDE SEQUENCE [LARGE SCALE GENOMIC DNA]</scope>
    <source>
        <strain evidence="2 3">K2E09-144</strain>
    </source>
</reference>
<evidence type="ECO:0008006" key="4">
    <source>
        <dbReference type="Google" id="ProtNLM"/>
    </source>
</evidence>
<dbReference type="Proteomes" id="UP000266340">
    <property type="component" value="Unassembled WGS sequence"/>
</dbReference>
<evidence type="ECO:0000313" key="2">
    <source>
        <dbReference type="EMBL" id="RIE03310.1"/>
    </source>
</evidence>
<feature type="compositionally biased region" description="Basic and acidic residues" evidence="1">
    <location>
        <begin position="43"/>
        <end position="90"/>
    </location>
</feature>
<evidence type="ECO:0000313" key="3">
    <source>
        <dbReference type="Proteomes" id="UP000266340"/>
    </source>
</evidence>
<feature type="region of interest" description="Disordered" evidence="1">
    <location>
        <begin position="1"/>
        <end position="109"/>
    </location>
</feature>
<dbReference type="OrthoDB" id="2476294at2"/>
<accession>A0A398CM29</accession>
<proteinExistence type="predicted"/>
<keyword evidence="3" id="KW-1185">Reference proteome</keyword>
<protein>
    <recommendedName>
        <fullName evidence="4">RNA polymerase subunit sigma</fullName>
    </recommendedName>
</protein>
<evidence type="ECO:0000256" key="1">
    <source>
        <dbReference type="SAM" id="MobiDB-lite"/>
    </source>
</evidence>